<dbReference type="AlphaFoldDB" id="A0A1F6BDD4"/>
<dbReference type="PANTHER" id="PTHR43132">
    <property type="entry name" value="ARSENICAL RESISTANCE OPERON REPRESSOR ARSR-RELATED"/>
    <property type="match status" value="1"/>
</dbReference>
<sequence length="88" mass="9855">MSCNIYSALGNEVRAKLLLCLARKPKNVTEMIHTCGLAQSAVSQHLAKLKSAKLVETKKEGKEILYSIKYKKAAEISRLLRLLQKEVL</sequence>
<dbReference type="GO" id="GO:0003700">
    <property type="term" value="F:DNA-binding transcription factor activity"/>
    <property type="evidence" value="ECO:0007669"/>
    <property type="project" value="InterPro"/>
</dbReference>
<gene>
    <name evidence="5" type="ORF">A2363_01800</name>
</gene>
<evidence type="ECO:0000256" key="3">
    <source>
        <dbReference type="ARBA" id="ARBA00023163"/>
    </source>
</evidence>
<keyword evidence="1" id="KW-0805">Transcription regulation</keyword>
<evidence type="ECO:0000313" key="5">
    <source>
        <dbReference type="EMBL" id="OGG34935.1"/>
    </source>
</evidence>
<dbReference type="STRING" id="1798401.A2363_01800"/>
<evidence type="ECO:0000313" key="6">
    <source>
        <dbReference type="Proteomes" id="UP000176186"/>
    </source>
</evidence>
<dbReference type="Gene3D" id="1.10.10.10">
    <property type="entry name" value="Winged helix-like DNA-binding domain superfamily/Winged helix DNA-binding domain"/>
    <property type="match status" value="1"/>
</dbReference>
<dbReference type="PROSITE" id="PS50987">
    <property type="entry name" value="HTH_ARSR_2"/>
    <property type="match status" value="1"/>
</dbReference>
<dbReference type="EMBL" id="MFKE01000019">
    <property type="protein sequence ID" value="OGG34935.1"/>
    <property type="molecule type" value="Genomic_DNA"/>
</dbReference>
<dbReference type="PANTHER" id="PTHR43132:SF2">
    <property type="entry name" value="ARSENICAL RESISTANCE OPERON REPRESSOR ARSR-RELATED"/>
    <property type="match status" value="1"/>
</dbReference>
<proteinExistence type="predicted"/>
<organism evidence="5 6">
    <name type="scientific">Candidatus Gottesmanbacteria bacterium RIFOXYB1_FULL_47_11</name>
    <dbReference type="NCBI Taxonomy" id="1798401"/>
    <lineage>
        <taxon>Bacteria</taxon>
        <taxon>Candidatus Gottesmaniibacteriota</taxon>
    </lineage>
</organism>
<feature type="domain" description="HTH arsR-type" evidence="4">
    <location>
        <begin position="1"/>
        <end position="88"/>
    </location>
</feature>
<evidence type="ECO:0000256" key="2">
    <source>
        <dbReference type="ARBA" id="ARBA00023125"/>
    </source>
</evidence>
<keyword evidence="2" id="KW-0238">DNA-binding</keyword>
<dbReference type="InterPro" id="IPR036388">
    <property type="entry name" value="WH-like_DNA-bd_sf"/>
</dbReference>
<dbReference type="InterPro" id="IPR036390">
    <property type="entry name" value="WH_DNA-bd_sf"/>
</dbReference>
<dbReference type="NCBIfam" id="NF033788">
    <property type="entry name" value="HTH_metalloreg"/>
    <property type="match status" value="1"/>
</dbReference>
<dbReference type="SUPFAM" id="SSF46785">
    <property type="entry name" value="Winged helix' DNA-binding domain"/>
    <property type="match status" value="1"/>
</dbReference>
<reference evidence="5 6" key="1">
    <citation type="journal article" date="2016" name="Nat. Commun.">
        <title>Thousands of microbial genomes shed light on interconnected biogeochemical processes in an aquifer system.</title>
        <authorList>
            <person name="Anantharaman K."/>
            <person name="Brown C.T."/>
            <person name="Hug L.A."/>
            <person name="Sharon I."/>
            <person name="Castelle C.J."/>
            <person name="Probst A.J."/>
            <person name="Thomas B.C."/>
            <person name="Singh A."/>
            <person name="Wilkins M.J."/>
            <person name="Karaoz U."/>
            <person name="Brodie E.L."/>
            <person name="Williams K.H."/>
            <person name="Hubbard S.S."/>
            <person name="Banfield J.F."/>
        </authorList>
    </citation>
    <scope>NUCLEOTIDE SEQUENCE [LARGE SCALE GENOMIC DNA]</scope>
</reference>
<accession>A0A1F6BDD4</accession>
<evidence type="ECO:0000259" key="4">
    <source>
        <dbReference type="PROSITE" id="PS50987"/>
    </source>
</evidence>
<dbReference type="Pfam" id="PF01022">
    <property type="entry name" value="HTH_5"/>
    <property type="match status" value="1"/>
</dbReference>
<dbReference type="InterPro" id="IPR011991">
    <property type="entry name" value="ArsR-like_HTH"/>
</dbReference>
<dbReference type="Proteomes" id="UP000176186">
    <property type="component" value="Unassembled WGS sequence"/>
</dbReference>
<comment type="caution">
    <text evidence="5">The sequence shown here is derived from an EMBL/GenBank/DDBJ whole genome shotgun (WGS) entry which is preliminary data.</text>
</comment>
<evidence type="ECO:0000256" key="1">
    <source>
        <dbReference type="ARBA" id="ARBA00023015"/>
    </source>
</evidence>
<dbReference type="GO" id="GO:0003677">
    <property type="term" value="F:DNA binding"/>
    <property type="evidence" value="ECO:0007669"/>
    <property type="project" value="UniProtKB-KW"/>
</dbReference>
<protein>
    <recommendedName>
        <fullName evidence="4">HTH arsR-type domain-containing protein</fullName>
    </recommendedName>
</protein>
<name>A0A1F6BDD4_9BACT</name>
<keyword evidence="3" id="KW-0804">Transcription</keyword>
<dbReference type="SMART" id="SM00418">
    <property type="entry name" value="HTH_ARSR"/>
    <property type="match status" value="1"/>
</dbReference>
<dbReference type="InterPro" id="IPR051011">
    <property type="entry name" value="Metal_resp_trans_reg"/>
</dbReference>
<dbReference type="PRINTS" id="PR00778">
    <property type="entry name" value="HTHARSR"/>
</dbReference>
<dbReference type="InterPro" id="IPR001845">
    <property type="entry name" value="HTH_ArsR_DNA-bd_dom"/>
</dbReference>
<dbReference type="CDD" id="cd00090">
    <property type="entry name" value="HTH_ARSR"/>
    <property type="match status" value="1"/>
</dbReference>